<name>A0AAG5D0X3_ANOAO</name>
<evidence type="ECO:0000313" key="2">
    <source>
        <dbReference type="Proteomes" id="UP000075880"/>
    </source>
</evidence>
<accession>A0AAG5D0X3</accession>
<dbReference type="Proteomes" id="UP000075880">
    <property type="component" value="Unassembled WGS sequence"/>
</dbReference>
<organism evidence="1 2">
    <name type="scientific">Anopheles atroparvus</name>
    <name type="common">European mosquito</name>
    <dbReference type="NCBI Taxonomy" id="41427"/>
    <lineage>
        <taxon>Eukaryota</taxon>
        <taxon>Metazoa</taxon>
        <taxon>Ecdysozoa</taxon>
        <taxon>Arthropoda</taxon>
        <taxon>Hexapoda</taxon>
        <taxon>Insecta</taxon>
        <taxon>Pterygota</taxon>
        <taxon>Neoptera</taxon>
        <taxon>Endopterygota</taxon>
        <taxon>Diptera</taxon>
        <taxon>Nematocera</taxon>
        <taxon>Culicoidea</taxon>
        <taxon>Culicidae</taxon>
        <taxon>Anophelinae</taxon>
        <taxon>Anopheles</taxon>
    </lineage>
</organism>
<keyword evidence="2" id="KW-1185">Reference proteome</keyword>
<proteinExistence type="predicted"/>
<evidence type="ECO:0000313" key="1">
    <source>
        <dbReference type="EnsemblMetazoa" id="ENSAATROPP004872"/>
    </source>
</evidence>
<sequence length="63" mass="6907">RRIKKSPDCLLRHFIAPSPDQRGRYIEAPFALVVVRRGVAICVCVSVIFSPGPRYGGIGVIAK</sequence>
<dbReference type="AlphaFoldDB" id="A0AAG5D0X3"/>
<reference evidence="1" key="1">
    <citation type="submission" date="2024-04" db="UniProtKB">
        <authorList>
            <consortium name="EnsemblMetazoa"/>
        </authorList>
    </citation>
    <scope>IDENTIFICATION</scope>
    <source>
        <strain evidence="1">EBRO</strain>
    </source>
</reference>
<protein>
    <submittedName>
        <fullName evidence="1">Uncharacterized protein</fullName>
    </submittedName>
</protein>
<dbReference type="EnsemblMetazoa" id="ENSAATROPT005215">
    <property type="protein sequence ID" value="ENSAATROPP004872"/>
    <property type="gene ID" value="ENSAATROPG004179"/>
</dbReference>